<dbReference type="Pfam" id="PF13535">
    <property type="entry name" value="ATP-grasp_4"/>
    <property type="match status" value="1"/>
</dbReference>
<evidence type="ECO:0000259" key="5">
    <source>
        <dbReference type="PROSITE" id="PS50975"/>
    </source>
</evidence>
<proteinExistence type="predicted"/>
<protein>
    <recommendedName>
        <fullName evidence="5">ATP-grasp domain-containing protein</fullName>
    </recommendedName>
</protein>
<evidence type="ECO:0000313" key="7">
    <source>
        <dbReference type="Proteomes" id="UP000254000"/>
    </source>
</evidence>
<evidence type="ECO:0000256" key="1">
    <source>
        <dbReference type="ARBA" id="ARBA00022598"/>
    </source>
</evidence>
<dbReference type="PANTHER" id="PTHR43055">
    <property type="entry name" value="FORMATE-DEPENDENT PHOSPHORIBOSYLGLYCINAMIDE FORMYLTRANSFERASE"/>
    <property type="match status" value="1"/>
</dbReference>
<evidence type="ECO:0000313" key="6">
    <source>
        <dbReference type="EMBL" id="RDB65516.1"/>
    </source>
</evidence>
<dbReference type="SUPFAM" id="SSF52440">
    <property type="entry name" value="PreATP-grasp domain"/>
    <property type="match status" value="1"/>
</dbReference>
<evidence type="ECO:0000256" key="3">
    <source>
        <dbReference type="ARBA" id="ARBA00022840"/>
    </source>
</evidence>
<dbReference type="PANTHER" id="PTHR43055:SF1">
    <property type="entry name" value="FORMATE-DEPENDENT PHOSPHORIBOSYLGLYCINAMIDE FORMYLTRANSFERASE"/>
    <property type="match status" value="1"/>
</dbReference>
<dbReference type="InterPro" id="IPR016185">
    <property type="entry name" value="PreATP-grasp_dom_sf"/>
</dbReference>
<keyword evidence="2 4" id="KW-0547">Nucleotide-binding</keyword>
<dbReference type="Proteomes" id="UP000254000">
    <property type="component" value="Unassembled WGS sequence"/>
</dbReference>
<organism evidence="6 7">
    <name type="scientific">Gordonibacter pamelaeae</name>
    <dbReference type="NCBI Taxonomy" id="471189"/>
    <lineage>
        <taxon>Bacteria</taxon>
        <taxon>Bacillati</taxon>
        <taxon>Actinomycetota</taxon>
        <taxon>Coriobacteriia</taxon>
        <taxon>Eggerthellales</taxon>
        <taxon>Eggerthellaceae</taxon>
        <taxon>Gordonibacter</taxon>
    </lineage>
</organism>
<keyword evidence="1" id="KW-0436">Ligase</keyword>
<evidence type="ECO:0000256" key="4">
    <source>
        <dbReference type="PROSITE-ProRule" id="PRU00409"/>
    </source>
</evidence>
<dbReference type="SUPFAM" id="SSF56059">
    <property type="entry name" value="Glutathione synthetase ATP-binding domain-like"/>
    <property type="match status" value="1"/>
</dbReference>
<dbReference type="AlphaFoldDB" id="A0A369M4Y9"/>
<dbReference type="GO" id="GO:0046872">
    <property type="term" value="F:metal ion binding"/>
    <property type="evidence" value="ECO:0007669"/>
    <property type="project" value="InterPro"/>
</dbReference>
<dbReference type="Gene3D" id="3.30.1490.20">
    <property type="entry name" value="ATP-grasp fold, A domain"/>
    <property type="match status" value="1"/>
</dbReference>
<name>A0A369M4Y9_9ACTN</name>
<dbReference type="GO" id="GO:0005524">
    <property type="term" value="F:ATP binding"/>
    <property type="evidence" value="ECO:0007669"/>
    <property type="project" value="UniProtKB-UniRule"/>
</dbReference>
<dbReference type="Gene3D" id="3.30.470.20">
    <property type="entry name" value="ATP-grasp fold, B domain"/>
    <property type="match status" value="1"/>
</dbReference>
<keyword evidence="7" id="KW-1185">Reference proteome</keyword>
<keyword evidence="3 4" id="KW-0067">ATP-binding</keyword>
<dbReference type="InterPro" id="IPR011761">
    <property type="entry name" value="ATP-grasp"/>
</dbReference>
<reference evidence="6 7" key="1">
    <citation type="journal article" date="2018" name="Elife">
        <title>Discovery and characterization of a prevalent human gut bacterial enzyme sufficient for the inactivation of a family of plant toxins.</title>
        <authorList>
            <person name="Koppel N."/>
            <person name="Bisanz J.E."/>
            <person name="Pandelia M.E."/>
            <person name="Turnbaugh P.J."/>
            <person name="Balskus E.P."/>
        </authorList>
    </citation>
    <scope>NUCLEOTIDE SEQUENCE [LARGE SCALE GENOMIC DNA]</scope>
    <source>
        <strain evidence="6 7">3C</strain>
    </source>
</reference>
<sequence>MRLSRRSKTSTTRVLWWGESMNNQSHNLLILGSMDEFVELVELARNRGYRTIVVDGYADGPAKRYADAKYDIPITDAKALAEVCKRERVDGIITAYSDILFQCLCRLSDLTGIPSYCPSAGMNFLRDKTLMKKMFEDLSIPTPQSFVVSSKDESFPVVNYPCVIKPVAGYGSRGVFVVEDEAQARARAVEAECVSSQGKAIMEEYNPDYEFNMIAWVADGAVHAVSIADREKSSEVSWEVPHVSRIVYPSRLQDSVREEALAIVQRVSAYVGLRNGPICMQFFWSAKRGLQVCEIAGRVFGYEHELLFYSSGLRVEDLLLDTVYDKKSLRRRLEDHDIDSFSRCCCGLYFHGREAVIGSMDGAVAAIGNAGDSVCESFMYYREGERVGHGFGEKPYVARIYLCAENYDSLDHSTFDLYRSFDVCDENGKSIVYHNELPSYE</sequence>
<dbReference type="EMBL" id="PPTS01000003">
    <property type="protein sequence ID" value="RDB65516.1"/>
    <property type="molecule type" value="Genomic_DNA"/>
</dbReference>
<dbReference type="GO" id="GO:0005829">
    <property type="term" value="C:cytosol"/>
    <property type="evidence" value="ECO:0007669"/>
    <property type="project" value="TreeGrafter"/>
</dbReference>
<dbReference type="Gene3D" id="3.40.50.20">
    <property type="match status" value="1"/>
</dbReference>
<dbReference type="PROSITE" id="PS50975">
    <property type="entry name" value="ATP_GRASP"/>
    <property type="match status" value="1"/>
</dbReference>
<comment type="caution">
    <text evidence="6">The sequence shown here is derived from an EMBL/GenBank/DDBJ whole genome shotgun (WGS) entry which is preliminary data.</text>
</comment>
<dbReference type="OrthoDB" id="9803907at2"/>
<evidence type="ECO:0000256" key="2">
    <source>
        <dbReference type="ARBA" id="ARBA00022741"/>
    </source>
</evidence>
<gene>
    <name evidence="6" type="ORF">C1877_05100</name>
</gene>
<dbReference type="GO" id="GO:0016874">
    <property type="term" value="F:ligase activity"/>
    <property type="evidence" value="ECO:0007669"/>
    <property type="project" value="UniProtKB-KW"/>
</dbReference>
<accession>A0A369M4Y9</accession>
<feature type="domain" description="ATP-grasp" evidence="5">
    <location>
        <begin position="132"/>
        <end position="324"/>
    </location>
</feature>
<dbReference type="InterPro" id="IPR013815">
    <property type="entry name" value="ATP_grasp_subdomain_1"/>
</dbReference>